<gene>
    <name evidence="2" type="ORF">METZ01_LOCUS18105</name>
</gene>
<dbReference type="AlphaFoldDB" id="A0A381PE19"/>
<feature type="domain" description="Amidohydrolase 3" evidence="1">
    <location>
        <begin position="75"/>
        <end position="251"/>
    </location>
</feature>
<dbReference type="Gene3D" id="2.30.40.10">
    <property type="entry name" value="Urease, subunit C, domain 1"/>
    <property type="match status" value="1"/>
</dbReference>
<dbReference type="Gene3D" id="3.20.20.140">
    <property type="entry name" value="Metal-dependent hydrolases"/>
    <property type="match status" value="2"/>
</dbReference>
<protein>
    <recommendedName>
        <fullName evidence="1">Amidohydrolase 3 domain-containing protein</fullName>
    </recommendedName>
</protein>
<reference evidence="2" key="1">
    <citation type="submission" date="2018-05" db="EMBL/GenBank/DDBJ databases">
        <authorList>
            <person name="Lanie J.A."/>
            <person name="Ng W.-L."/>
            <person name="Kazmierczak K.M."/>
            <person name="Andrzejewski T.M."/>
            <person name="Davidsen T.M."/>
            <person name="Wayne K.J."/>
            <person name="Tettelin H."/>
            <person name="Glass J.I."/>
            <person name="Rusch D."/>
            <person name="Podicherti R."/>
            <person name="Tsui H.-C.T."/>
            <person name="Winkler M.E."/>
        </authorList>
    </citation>
    <scope>NUCLEOTIDE SEQUENCE</scope>
</reference>
<dbReference type="InterPro" id="IPR011059">
    <property type="entry name" value="Metal-dep_hydrolase_composite"/>
</dbReference>
<dbReference type="SUPFAM" id="SSF51556">
    <property type="entry name" value="Metallo-dependent hydrolases"/>
    <property type="match status" value="1"/>
</dbReference>
<dbReference type="GO" id="GO:0016810">
    <property type="term" value="F:hydrolase activity, acting on carbon-nitrogen (but not peptide) bonds"/>
    <property type="evidence" value="ECO:0007669"/>
    <property type="project" value="InterPro"/>
</dbReference>
<dbReference type="CDD" id="cd01297">
    <property type="entry name" value="D-aminoacylase"/>
    <property type="match status" value="1"/>
</dbReference>
<name>A0A381PE19_9ZZZZ</name>
<sequence length="533" mass="57735">MRFAVLVLVLANPVLFHPSLALGQANTNDWDLLIRSGTVIDGSGGPAFQADVAIQGDRIVAVSEASLDPDRASHVIDATGMVVSPGFVDLHAHLDPLLRLPSSESHVRQGVTTALGGPDGGGPWPFEAHLEAVEKVSVGMNVGFLVGHNTVRRTVMGLENRAPTPPELDRMKGMVAKAMEEGAWGISTGLKYLPGAFSELEEVIALAEVAGREGGFYTSHLREEGLGLLDGVGEALEIGKRAQLPIVLTHHKVVGQPMWGSSTRTLAMVDSAREAGTDAMIDQYPYTASYTGIGILIPAWAMAGGDAALLARMNNPTLADSILDGIAFNIINDRGGNDLRRVQFALVGWDRTLEGKTLHDWALREGLPSTPETGARLVIEAVRRGGASAIFHAMSEEDVERIMAHPFTMIASDGRLTQPGEGHPHPRWYGTFPRVLGHYARDKKIISMVEAVRKMTALPAERLGLNMRGQIQKGWFADIVVFNPVIVEDQATFEQPHQYPIGIDWVIINGQITVEESSFRDVRAGRVLRRHLN</sequence>
<dbReference type="Pfam" id="PF07969">
    <property type="entry name" value="Amidohydro_3"/>
    <property type="match status" value="2"/>
</dbReference>
<accession>A0A381PE19</accession>
<evidence type="ECO:0000259" key="1">
    <source>
        <dbReference type="Pfam" id="PF07969"/>
    </source>
</evidence>
<dbReference type="PANTHER" id="PTHR11647:SF1">
    <property type="entry name" value="COLLAPSIN RESPONSE MEDIATOR PROTEIN"/>
    <property type="match status" value="1"/>
</dbReference>
<dbReference type="InterPro" id="IPR050378">
    <property type="entry name" value="Metallo-dep_Hydrolases_sf"/>
</dbReference>
<feature type="domain" description="Amidohydrolase 3" evidence="1">
    <location>
        <begin position="383"/>
        <end position="514"/>
    </location>
</feature>
<dbReference type="EMBL" id="UINC01000954">
    <property type="protein sequence ID" value="SUZ65251.1"/>
    <property type="molecule type" value="Genomic_DNA"/>
</dbReference>
<dbReference type="SUPFAM" id="SSF51338">
    <property type="entry name" value="Composite domain of metallo-dependent hydrolases"/>
    <property type="match status" value="1"/>
</dbReference>
<dbReference type="PANTHER" id="PTHR11647">
    <property type="entry name" value="HYDRANTOINASE/DIHYDROPYRIMIDINASE FAMILY MEMBER"/>
    <property type="match status" value="1"/>
</dbReference>
<organism evidence="2">
    <name type="scientific">marine metagenome</name>
    <dbReference type="NCBI Taxonomy" id="408172"/>
    <lineage>
        <taxon>unclassified sequences</taxon>
        <taxon>metagenomes</taxon>
        <taxon>ecological metagenomes</taxon>
    </lineage>
</organism>
<evidence type="ECO:0000313" key="2">
    <source>
        <dbReference type="EMBL" id="SUZ65251.1"/>
    </source>
</evidence>
<dbReference type="InterPro" id="IPR013108">
    <property type="entry name" value="Amidohydro_3"/>
</dbReference>
<dbReference type="InterPro" id="IPR032466">
    <property type="entry name" value="Metal_Hydrolase"/>
</dbReference>
<proteinExistence type="predicted"/>